<dbReference type="EMBL" id="FLQU01000670">
    <property type="protein sequence ID" value="SBS88992.1"/>
    <property type="molecule type" value="Genomic_DNA"/>
</dbReference>
<name>A0A1A8X0B2_PLAOA</name>
<evidence type="ECO:0000313" key="4">
    <source>
        <dbReference type="Proteomes" id="UP000078546"/>
    </source>
</evidence>
<feature type="region of interest" description="Disordered" evidence="1">
    <location>
        <begin position="15"/>
        <end position="46"/>
    </location>
</feature>
<dbReference type="Proteomes" id="UP000078560">
    <property type="component" value="Unassembled WGS sequence"/>
</dbReference>
<reference evidence="4 5" key="1">
    <citation type="submission" date="2016-05" db="EMBL/GenBank/DDBJ databases">
        <authorList>
            <person name="Naeem Raeece"/>
        </authorList>
    </citation>
    <scope>NUCLEOTIDE SEQUENCE [LARGE SCALE GENOMIC DNA]</scope>
</reference>
<reference evidence="3" key="2">
    <citation type="submission" date="2016-05" db="EMBL/GenBank/DDBJ databases">
        <authorList>
            <person name="Lavstsen T."/>
            <person name="Jespersen J.S."/>
        </authorList>
    </citation>
    <scope>NUCLEOTIDE SEQUENCE [LARGE SCALE GENOMIC DNA]</scope>
</reference>
<dbReference type="Proteomes" id="UP000078546">
    <property type="component" value="Unassembled WGS sequence"/>
</dbReference>
<protein>
    <submittedName>
        <fullName evidence="3">Uncharacterized protein</fullName>
    </submittedName>
</protein>
<gene>
    <name evidence="3" type="ORF">POVCU1_047930</name>
    <name evidence="2" type="ORF">POVCU2_0051660</name>
</gene>
<accession>A0A1A8X0B2</accession>
<organism evidence="3 4">
    <name type="scientific">Plasmodium ovale curtisi</name>
    <dbReference type="NCBI Taxonomy" id="864141"/>
    <lineage>
        <taxon>Eukaryota</taxon>
        <taxon>Sar</taxon>
        <taxon>Alveolata</taxon>
        <taxon>Apicomplexa</taxon>
        <taxon>Aconoidasida</taxon>
        <taxon>Haemosporida</taxon>
        <taxon>Plasmodiidae</taxon>
        <taxon>Plasmodium</taxon>
        <taxon>Plasmodium (Plasmodium)</taxon>
    </lineage>
</organism>
<evidence type="ECO:0000313" key="5">
    <source>
        <dbReference type="Proteomes" id="UP000078560"/>
    </source>
</evidence>
<sequence>MFDSSVVQTAITQIFEGQQPHGKHTRLQKQAMQKGRHPSSRLFREDDSINISTPVTAAIPAPYSSTFSPLTEEYHLYVIIYPGSNLHI</sequence>
<evidence type="ECO:0000313" key="2">
    <source>
        <dbReference type="EMBL" id="SBS88992.1"/>
    </source>
</evidence>
<dbReference type="EMBL" id="FLQV01000877">
    <property type="protein sequence ID" value="SBS98675.1"/>
    <property type="molecule type" value="Genomic_DNA"/>
</dbReference>
<evidence type="ECO:0000256" key="1">
    <source>
        <dbReference type="SAM" id="MobiDB-lite"/>
    </source>
</evidence>
<dbReference type="AlphaFoldDB" id="A0A1A8X0B2"/>
<evidence type="ECO:0000313" key="3">
    <source>
        <dbReference type="EMBL" id="SBS98675.1"/>
    </source>
</evidence>
<proteinExistence type="predicted"/>